<reference evidence="7 8" key="1">
    <citation type="submission" date="2016-04" db="EMBL/GenBank/DDBJ databases">
        <title>Draft genome sequence of freshwater magnetotactic bacteria Magnetospirillum marisnigri SP-1 and Magnetospirillum moscoviense BB-1.</title>
        <authorList>
            <person name="Koziaeva V."/>
            <person name="Dziuba M.V."/>
            <person name="Ivanov T.M."/>
            <person name="Kuznetsov B."/>
            <person name="Grouzdev D.S."/>
        </authorList>
    </citation>
    <scope>NUCLEOTIDE SEQUENCE [LARGE SCALE GENOMIC DNA]</scope>
    <source>
        <strain evidence="7 8">BB-1</strain>
    </source>
</reference>
<dbReference type="GO" id="GO:0043770">
    <property type="term" value="F:demethylmenaquinone methyltransferase activity"/>
    <property type="evidence" value="ECO:0007669"/>
    <property type="project" value="UniProtKB-UniRule"/>
</dbReference>
<dbReference type="PROSITE" id="PS01184">
    <property type="entry name" value="UBIE_2"/>
    <property type="match status" value="1"/>
</dbReference>
<comment type="function">
    <text evidence="6">Methyltransferase required for the conversion of demethylmenaquinol (DMKH2) to menaquinol (MKH2) and the conversion of 2-polyprenyl-6-methoxy-1,4-benzoquinol (DDMQH2) to 2-polyprenyl-3-methyl-6-methoxy-1,4-benzoquinol (DMQH2).</text>
</comment>
<dbReference type="UniPathway" id="UPA00079">
    <property type="reaction ID" value="UER00169"/>
</dbReference>
<protein>
    <recommendedName>
        <fullName evidence="6">Ubiquinone/menaquinone biosynthesis C-methyltransferase UbiE</fullName>
        <ecNumber evidence="6">2.1.1.163</ecNumber>
        <ecNumber evidence="6">2.1.1.201</ecNumber>
    </recommendedName>
    <alternativeName>
        <fullName evidence="6">2-methoxy-6-polyprenyl-1,4-benzoquinol methylase</fullName>
    </alternativeName>
    <alternativeName>
        <fullName evidence="6">Demethylmenaquinone methyltransferase</fullName>
    </alternativeName>
</protein>
<dbReference type="PROSITE" id="PS51608">
    <property type="entry name" value="SAM_MT_UBIE"/>
    <property type="match status" value="1"/>
</dbReference>
<comment type="catalytic activity">
    <reaction evidence="6">
        <text>a 2-methoxy-6-(all-trans-polyprenyl)benzene-1,4-diol + S-adenosyl-L-methionine = a 5-methoxy-2-methyl-3-(all-trans-polyprenyl)benzene-1,4-diol + S-adenosyl-L-homocysteine + H(+)</text>
        <dbReference type="Rhea" id="RHEA:28286"/>
        <dbReference type="Rhea" id="RHEA-COMP:10858"/>
        <dbReference type="Rhea" id="RHEA-COMP:10859"/>
        <dbReference type="ChEBI" id="CHEBI:15378"/>
        <dbReference type="ChEBI" id="CHEBI:57856"/>
        <dbReference type="ChEBI" id="CHEBI:59789"/>
        <dbReference type="ChEBI" id="CHEBI:84166"/>
        <dbReference type="ChEBI" id="CHEBI:84167"/>
        <dbReference type="EC" id="2.1.1.201"/>
    </reaction>
</comment>
<dbReference type="PANTHER" id="PTHR43591:SF24">
    <property type="entry name" value="2-METHOXY-6-POLYPRENYL-1,4-BENZOQUINOL METHYLASE, MITOCHONDRIAL"/>
    <property type="match status" value="1"/>
</dbReference>
<dbReference type="EC" id="2.1.1.201" evidence="6"/>
<dbReference type="AlphaFoldDB" id="A0A178MGV0"/>
<evidence type="ECO:0000256" key="5">
    <source>
        <dbReference type="ARBA" id="ARBA00022691"/>
    </source>
</evidence>
<evidence type="ECO:0000256" key="1">
    <source>
        <dbReference type="ARBA" id="ARBA00022428"/>
    </source>
</evidence>
<evidence type="ECO:0000256" key="2">
    <source>
        <dbReference type="ARBA" id="ARBA00022603"/>
    </source>
</evidence>
<feature type="binding site" evidence="6">
    <location>
        <position position="90"/>
    </location>
    <ligand>
        <name>S-adenosyl-L-methionine</name>
        <dbReference type="ChEBI" id="CHEBI:59789"/>
    </ligand>
</feature>
<comment type="catalytic activity">
    <reaction evidence="6">
        <text>a 2-demethylmenaquinol + S-adenosyl-L-methionine = a menaquinol + S-adenosyl-L-homocysteine + H(+)</text>
        <dbReference type="Rhea" id="RHEA:42640"/>
        <dbReference type="Rhea" id="RHEA-COMP:9539"/>
        <dbReference type="Rhea" id="RHEA-COMP:9563"/>
        <dbReference type="ChEBI" id="CHEBI:15378"/>
        <dbReference type="ChEBI" id="CHEBI:18151"/>
        <dbReference type="ChEBI" id="CHEBI:55437"/>
        <dbReference type="ChEBI" id="CHEBI:57856"/>
        <dbReference type="ChEBI" id="CHEBI:59789"/>
        <dbReference type="EC" id="2.1.1.163"/>
    </reaction>
</comment>
<dbReference type="Proteomes" id="UP000078543">
    <property type="component" value="Unassembled WGS sequence"/>
</dbReference>
<dbReference type="SUPFAM" id="SSF53335">
    <property type="entry name" value="S-adenosyl-L-methionine-dependent methyltransferases"/>
    <property type="match status" value="1"/>
</dbReference>
<keyword evidence="2 6" id="KW-0489">Methyltransferase</keyword>
<dbReference type="Gene3D" id="3.40.50.150">
    <property type="entry name" value="Vaccinia Virus protein VP39"/>
    <property type="match status" value="1"/>
</dbReference>
<dbReference type="EC" id="2.1.1.163" evidence="6"/>
<comment type="pathway">
    <text evidence="6">Cofactor biosynthesis; ubiquinone biosynthesis.</text>
</comment>
<dbReference type="PANTHER" id="PTHR43591">
    <property type="entry name" value="METHYLTRANSFERASE"/>
    <property type="match status" value="1"/>
</dbReference>
<feature type="binding site" evidence="6">
    <location>
        <position position="72"/>
    </location>
    <ligand>
        <name>S-adenosyl-L-methionine</name>
        <dbReference type="ChEBI" id="CHEBI:59789"/>
    </ligand>
</feature>
<sequence length="240" mass="26666">MTEPLSGTFGNSQVTPEQREGKIRAVFQAVAGRYDLMNDVMSMGVHRLWKRDMARRASAKPGQFIVDLAGGTGDIARLMAAPDRLVVVCDPSKAMMEVGRARCPDSVRFAEGTAEAMPFPDSSVDLVTIAFGLRNTTRPDQALAEIVRVLKPGGRLLCLEFSQAWPLIRPFYDAWSFHVIPRLGAWVAREPAAYEYLVESIRRFPERDELADSMRTAGLVEVGWRDYTFGIACLHQGTKS</sequence>
<dbReference type="OrthoDB" id="9808140at2"/>
<keyword evidence="5 6" id="KW-0949">S-adenosyl-L-methionine</keyword>
<dbReference type="Pfam" id="PF01209">
    <property type="entry name" value="Ubie_methyltran"/>
    <property type="match status" value="1"/>
</dbReference>
<evidence type="ECO:0000256" key="3">
    <source>
        <dbReference type="ARBA" id="ARBA00022679"/>
    </source>
</evidence>
<dbReference type="InterPro" id="IPR004033">
    <property type="entry name" value="UbiE/COQ5_MeTrFase"/>
</dbReference>
<dbReference type="UniPathway" id="UPA00232"/>
<evidence type="ECO:0000313" key="7">
    <source>
        <dbReference type="EMBL" id="OAN47909.1"/>
    </source>
</evidence>
<dbReference type="STRING" id="1437059.A6A05_03535"/>
<evidence type="ECO:0000256" key="4">
    <source>
        <dbReference type="ARBA" id="ARBA00022688"/>
    </source>
</evidence>
<comment type="caution">
    <text evidence="7">The sequence shown here is derived from an EMBL/GenBank/DDBJ whole genome shotgun (WGS) entry which is preliminary data.</text>
</comment>
<name>A0A178MGV0_9PROT</name>
<dbReference type="NCBIfam" id="TIGR01934">
    <property type="entry name" value="MenG_MenH_UbiE"/>
    <property type="match status" value="1"/>
</dbReference>
<dbReference type="InterPro" id="IPR023576">
    <property type="entry name" value="UbiE/COQ5_MeTrFase_CS"/>
</dbReference>
<keyword evidence="4 6" id="KW-0831">Ubiquinone biosynthesis</keyword>
<dbReference type="RefSeq" id="WP_068503147.1">
    <property type="nucleotide sequence ID" value="NZ_LWQU01000163.1"/>
</dbReference>
<dbReference type="HAMAP" id="MF_01813">
    <property type="entry name" value="MenG_UbiE_methyltr"/>
    <property type="match status" value="1"/>
</dbReference>
<accession>A0A178MGV0</accession>
<dbReference type="EMBL" id="LWQU01000163">
    <property type="protein sequence ID" value="OAN47909.1"/>
    <property type="molecule type" value="Genomic_DNA"/>
</dbReference>
<comment type="caution">
    <text evidence="6">Lacks conserved residue(s) required for the propagation of feature annotation.</text>
</comment>
<proteinExistence type="inferred from homology"/>
<keyword evidence="3 6" id="KW-0808">Transferase</keyword>
<dbReference type="GO" id="GO:0009060">
    <property type="term" value="P:aerobic respiration"/>
    <property type="evidence" value="ECO:0007669"/>
    <property type="project" value="UniProtKB-UniRule"/>
</dbReference>
<keyword evidence="8" id="KW-1185">Reference proteome</keyword>
<evidence type="ECO:0000313" key="8">
    <source>
        <dbReference type="Proteomes" id="UP000078543"/>
    </source>
</evidence>
<organism evidence="7 8">
    <name type="scientific">Magnetospirillum moscoviense</name>
    <dbReference type="NCBI Taxonomy" id="1437059"/>
    <lineage>
        <taxon>Bacteria</taxon>
        <taxon>Pseudomonadati</taxon>
        <taxon>Pseudomonadota</taxon>
        <taxon>Alphaproteobacteria</taxon>
        <taxon>Rhodospirillales</taxon>
        <taxon>Rhodospirillaceae</taxon>
        <taxon>Magnetospirillum</taxon>
    </lineage>
</organism>
<gene>
    <name evidence="6 7" type="primary">ubiE</name>
    <name evidence="7" type="ORF">A6A05_03535</name>
</gene>
<dbReference type="PROSITE" id="PS01183">
    <property type="entry name" value="UBIE_1"/>
    <property type="match status" value="1"/>
</dbReference>
<dbReference type="GO" id="GO:0009234">
    <property type="term" value="P:menaquinone biosynthetic process"/>
    <property type="evidence" value="ECO:0007669"/>
    <property type="project" value="UniProtKB-UniRule"/>
</dbReference>
<dbReference type="GO" id="GO:0008425">
    <property type="term" value="F:2-methoxy-6-polyprenyl-1,4-benzoquinol methyltransferase activity"/>
    <property type="evidence" value="ECO:0007669"/>
    <property type="project" value="UniProtKB-UniRule"/>
</dbReference>
<keyword evidence="1 6" id="KW-0474">Menaquinone biosynthesis</keyword>
<evidence type="ECO:0000256" key="6">
    <source>
        <dbReference type="HAMAP-Rule" id="MF_01813"/>
    </source>
</evidence>
<comment type="similarity">
    <text evidence="6">Belongs to the class I-like SAM-binding methyltransferase superfamily. MenG/UbiE family.</text>
</comment>
<dbReference type="InterPro" id="IPR029063">
    <property type="entry name" value="SAM-dependent_MTases_sf"/>
</dbReference>
<dbReference type="GO" id="GO:0032259">
    <property type="term" value="P:methylation"/>
    <property type="evidence" value="ECO:0007669"/>
    <property type="project" value="UniProtKB-KW"/>
</dbReference>
<dbReference type="CDD" id="cd02440">
    <property type="entry name" value="AdoMet_MTases"/>
    <property type="match status" value="1"/>
</dbReference>
<comment type="pathway">
    <text evidence="6">Quinol/quinone metabolism; menaquinone biosynthesis; menaquinol from 1,4-dihydroxy-2-naphthoate: step 2/2.</text>
</comment>